<dbReference type="RefSeq" id="WP_209643442.1">
    <property type="nucleotide sequence ID" value="NZ_JAGINW010000001.1"/>
</dbReference>
<dbReference type="EMBL" id="JAGINW010000001">
    <property type="protein sequence ID" value="MBP2326370.1"/>
    <property type="molecule type" value="Genomic_DNA"/>
</dbReference>
<evidence type="ECO:0000313" key="6">
    <source>
        <dbReference type="EMBL" id="MBP2326370.1"/>
    </source>
</evidence>
<feature type="domain" description="ATP-grasp" evidence="5">
    <location>
        <begin position="114"/>
        <end position="312"/>
    </location>
</feature>
<organism evidence="6 7">
    <name type="scientific">Kibdelosporangium banguiense</name>
    <dbReference type="NCBI Taxonomy" id="1365924"/>
    <lineage>
        <taxon>Bacteria</taxon>
        <taxon>Bacillati</taxon>
        <taxon>Actinomycetota</taxon>
        <taxon>Actinomycetes</taxon>
        <taxon>Pseudonocardiales</taxon>
        <taxon>Pseudonocardiaceae</taxon>
        <taxon>Kibdelosporangium</taxon>
    </lineage>
</organism>
<evidence type="ECO:0000259" key="5">
    <source>
        <dbReference type="PROSITE" id="PS50975"/>
    </source>
</evidence>
<dbReference type="PANTHER" id="PTHR43585">
    <property type="entry name" value="FUMIPYRROLE BIOSYNTHESIS PROTEIN C"/>
    <property type="match status" value="1"/>
</dbReference>
<dbReference type="InterPro" id="IPR040570">
    <property type="entry name" value="LAL_C2"/>
</dbReference>
<reference evidence="6 7" key="1">
    <citation type="submission" date="2021-03" db="EMBL/GenBank/DDBJ databases">
        <title>Sequencing the genomes of 1000 actinobacteria strains.</title>
        <authorList>
            <person name="Klenk H.-P."/>
        </authorList>
    </citation>
    <scope>NUCLEOTIDE SEQUENCE [LARGE SCALE GENOMIC DNA]</scope>
    <source>
        <strain evidence="6 7">DSM 46670</strain>
    </source>
</reference>
<dbReference type="InterPro" id="IPR011761">
    <property type="entry name" value="ATP-grasp"/>
</dbReference>
<dbReference type="InterPro" id="IPR052032">
    <property type="entry name" value="ATP-dep_AA_Ligase"/>
</dbReference>
<keyword evidence="1" id="KW-0436">Ligase</keyword>
<dbReference type="Gene3D" id="3.40.50.20">
    <property type="match status" value="1"/>
</dbReference>
<dbReference type="SUPFAM" id="SSF56059">
    <property type="entry name" value="Glutathione synthetase ATP-binding domain-like"/>
    <property type="match status" value="1"/>
</dbReference>
<evidence type="ECO:0000313" key="7">
    <source>
        <dbReference type="Proteomes" id="UP001519332"/>
    </source>
</evidence>
<dbReference type="Proteomes" id="UP001519332">
    <property type="component" value="Unassembled WGS sequence"/>
</dbReference>
<name>A0ABS4TPP3_9PSEU</name>
<keyword evidence="3 4" id="KW-0067">ATP-binding</keyword>
<accession>A0ABS4TPP3</accession>
<proteinExistence type="predicted"/>
<evidence type="ECO:0000256" key="1">
    <source>
        <dbReference type="ARBA" id="ARBA00022598"/>
    </source>
</evidence>
<dbReference type="Gene3D" id="3.30.470.20">
    <property type="entry name" value="ATP-grasp fold, B domain"/>
    <property type="match status" value="1"/>
</dbReference>
<keyword evidence="2 4" id="KW-0547">Nucleotide-binding</keyword>
<dbReference type="PROSITE" id="PS50975">
    <property type="entry name" value="ATP_GRASP"/>
    <property type="match status" value="1"/>
</dbReference>
<comment type="caution">
    <text evidence="6">The sequence shown here is derived from an EMBL/GenBank/DDBJ whole genome shotgun (WGS) entry which is preliminary data.</text>
</comment>
<dbReference type="Pfam" id="PF13535">
    <property type="entry name" value="ATP-grasp_4"/>
    <property type="match status" value="1"/>
</dbReference>
<protein>
    <submittedName>
        <fullName evidence="6">Biotin carboxylase</fullName>
    </submittedName>
</protein>
<evidence type="ECO:0000256" key="4">
    <source>
        <dbReference type="PROSITE-ProRule" id="PRU00409"/>
    </source>
</evidence>
<dbReference type="PANTHER" id="PTHR43585:SF2">
    <property type="entry name" value="ATP-GRASP ENZYME FSQD"/>
    <property type="match status" value="1"/>
</dbReference>
<dbReference type="InterPro" id="IPR041472">
    <property type="entry name" value="BL00235/CARNS1_N"/>
</dbReference>
<dbReference type="Pfam" id="PF18130">
    <property type="entry name" value="ATPgrasp_N"/>
    <property type="match status" value="1"/>
</dbReference>
<dbReference type="SMART" id="SM01209">
    <property type="entry name" value="GARS_A"/>
    <property type="match status" value="1"/>
</dbReference>
<sequence length="420" mass="44713">MTSDGVVLVIGCGMRPYREYLLSSAAARHPLWLFNSSELTWQQQHVVGGTVMDLHDRDAVIAAARELAATMPVHGVLSWDEALIVTTAHVADELGLPGAGINAIEGCRDKPRSREALTAVGVAQPMFEFVRTESDAVMAAQRIGYPVVVKPRAGGASIGVSLAEDEVAVRDAFRVADEASLHGAAAYRGGALIEEYLSGPEISIDGAIVDGEYIPLFVARKKVGMYPYFEELGHIVDTADELLTDRHLLGTLAMAHNAIDFRNGVTHTEVKLTEQGPVIVEINGRFGGDLIPLLGLLATGIDPGAVVVEAALGVRPEIPDRLPDGCVGVRFAYPRRNCIVESVSLPEARPGNGVLRAVALVEPGAKMKLPPAEFISRHAYVICTGTDPDDCAVRLDQALAEVRLTSHPLLPSVPVPAPSV</sequence>
<evidence type="ECO:0000256" key="3">
    <source>
        <dbReference type="ARBA" id="ARBA00022840"/>
    </source>
</evidence>
<evidence type="ECO:0000256" key="2">
    <source>
        <dbReference type="ARBA" id="ARBA00022741"/>
    </source>
</evidence>
<dbReference type="Pfam" id="PF18603">
    <property type="entry name" value="LAL_C2"/>
    <property type="match status" value="1"/>
</dbReference>
<keyword evidence="7" id="KW-1185">Reference proteome</keyword>
<gene>
    <name evidence="6" type="ORF">JOF56_006755</name>
</gene>